<dbReference type="Proteomes" id="UP000306602">
    <property type="component" value="Unassembled WGS sequence"/>
</dbReference>
<name>A0A4S4NS11_9RHOB</name>
<dbReference type="GO" id="GO:0043565">
    <property type="term" value="F:sequence-specific DNA binding"/>
    <property type="evidence" value="ECO:0007669"/>
    <property type="project" value="TreeGrafter"/>
</dbReference>
<dbReference type="GO" id="GO:0004803">
    <property type="term" value="F:transposase activity"/>
    <property type="evidence" value="ECO:0007669"/>
    <property type="project" value="InterPro"/>
</dbReference>
<accession>A0A4S4NS11</accession>
<gene>
    <name evidence="2" type="ORF">E4Z66_05540</name>
</gene>
<reference evidence="2 3" key="1">
    <citation type="submission" date="2019-04" db="EMBL/GenBank/DDBJ databases">
        <title>Shimia ponticola sp. nov., isolated from seawater.</title>
        <authorList>
            <person name="Kim Y.-O."/>
            <person name="Yoon J.-H."/>
        </authorList>
    </citation>
    <scope>NUCLEOTIDE SEQUENCE [LARGE SCALE GENOMIC DNA]</scope>
    <source>
        <strain evidence="2 3">MYP11</strain>
    </source>
</reference>
<protein>
    <submittedName>
        <fullName evidence="2">Transposase</fullName>
    </submittedName>
</protein>
<dbReference type="InterPro" id="IPR002686">
    <property type="entry name" value="Transposase_17"/>
</dbReference>
<feature type="domain" description="Transposase IS200-like" evidence="1">
    <location>
        <begin position="9"/>
        <end position="128"/>
    </location>
</feature>
<proteinExistence type="predicted"/>
<dbReference type="InterPro" id="IPR052715">
    <property type="entry name" value="RAYT_transposase"/>
</dbReference>
<dbReference type="InterPro" id="IPR036515">
    <property type="entry name" value="Transposase_17_sf"/>
</dbReference>
<dbReference type="Gene3D" id="3.30.70.1290">
    <property type="entry name" value="Transposase IS200-like"/>
    <property type="match status" value="1"/>
</dbReference>
<sequence length="176" mass="20067">MATYIRNHVPGGSYYLHVCLQDRDSDLLIRELPRLRKAMRYVLMANPMRIDAITVLPAEIHTIWTLPEGDSAYSLRVAQLKATFSRDLPAAPTRSPSQLAHRRKGIWQKRFWEHTIRSSADFQTHLEQVLHAPVQAGLCAMPADWAHSSIHRDRWAQTRLGITAAQQIPSRSARLA</sequence>
<keyword evidence="3" id="KW-1185">Reference proteome</keyword>
<organism evidence="2 3">
    <name type="scientific">Aliishimia ponticola</name>
    <dbReference type="NCBI Taxonomy" id="2499833"/>
    <lineage>
        <taxon>Bacteria</taxon>
        <taxon>Pseudomonadati</taxon>
        <taxon>Pseudomonadota</taxon>
        <taxon>Alphaproteobacteria</taxon>
        <taxon>Rhodobacterales</taxon>
        <taxon>Paracoccaceae</taxon>
        <taxon>Aliishimia</taxon>
    </lineage>
</organism>
<dbReference type="GO" id="GO:0006313">
    <property type="term" value="P:DNA transposition"/>
    <property type="evidence" value="ECO:0007669"/>
    <property type="project" value="InterPro"/>
</dbReference>
<dbReference type="SUPFAM" id="SSF143422">
    <property type="entry name" value="Transposase IS200-like"/>
    <property type="match status" value="1"/>
</dbReference>
<evidence type="ECO:0000313" key="3">
    <source>
        <dbReference type="Proteomes" id="UP000306602"/>
    </source>
</evidence>
<dbReference type="NCBIfam" id="NF047646">
    <property type="entry name" value="REP_Tyr_transpos"/>
    <property type="match status" value="1"/>
</dbReference>
<dbReference type="OrthoDB" id="9794403at2"/>
<evidence type="ECO:0000313" key="2">
    <source>
        <dbReference type="EMBL" id="THH39020.1"/>
    </source>
</evidence>
<dbReference type="RefSeq" id="WP_136461939.1">
    <property type="nucleotide sequence ID" value="NZ_SRKY01000001.1"/>
</dbReference>
<comment type="caution">
    <text evidence="2">The sequence shown here is derived from an EMBL/GenBank/DDBJ whole genome shotgun (WGS) entry which is preliminary data.</text>
</comment>
<dbReference type="EMBL" id="SRKY01000001">
    <property type="protein sequence ID" value="THH39020.1"/>
    <property type="molecule type" value="Genomic_DNA"/>
</dbReference>
<dbReference type="AlphaFoldDB" id="A0A4S4NS11"/>
<dbReference type="PANTHER" id="PTHR36966">
    <property type="entry name" value="REP-ASSOCIATED TYROSINE TRANSPOSASE"/>
    <property type="match status" value="1"/>
</dbReference>
<evidence type="ECO:0000259" key="1">
    <source>
        <dbReference type="SMART" id="SM01321"/>
    </source>
</evidence>
<dbReference type="PANTHER" id="PTHR36966:SF1">
    <property type="entry name" value="REP-ASSOCIATED TYROSINE TRANSPOSASE"/>
    <property type="match status" value="1"/>
</dbReference>
<dbReference type="SMART" id="SM01321">
    <property type="entry name" value="Y1_Tnp"/>
    <property type="match status" value="1"/>
</dbReference>